<accession>A0A9J9LBR0</accession>
<dbReference type="EMBL" id="CP000699">
    <property type="protein sequence ID" value="ABQ67622.1"/>
    <property type="molecule type" value="Genomic_DNA"/>
</dbReference>
<reference evidence="1 2" key="1">
    <citation type="journal article" date="2010" name="J. Bacteriol.">
        <title>Genome sequence of the dioxin-mineralizing bacterium Sphingomonas wittichii RW1.</title>
        <authorList>
            <person name="Miller T.R."/>
            <person name="Delcher A.L."/>
            <person name="Salzberg S.L."/>
            <person name="Saunders E."/>
            <person name="Detter J.C."/>
            <person name="Halden R.U."/>
        </authorList>
    </citation>
    <scope>NUCLEOTIDE SEQUENCE [LARGE SCALE GENOMIC DNA]</scope>
    <source>
        <strain evidence="2">DSM 6014 / CCUG 31198 / JCM 15750 / NBRC 105917 / EY 4224 / RW1</strain>
    </source>
</reference>
<evidence type="ECO:0000313" key="1">
    <source>
        <dbReference type="EMBL" id="ABQ67622.1"/>
    </source>
</evidence>
<protein>
    <submittedName>
        <fullName evidence="1">Uncharacterized protein</fullName>
    </submittedName>
</protein>
<organism evidence="1 2">
    <name type="scientific">Rhizorhabdus wittichii (strain DSM 6014 / CCUG 31198 / JCM 15750 / NBRC 105917 / EY 4224 / RW1)</name>
    <name type="common">Sphingomonas wittichii</name>
    <dbReference type="NCBI Taxonomy" id="392499"/>
    <lineage>
        <taxon>Bacteria</taxon>
        <taxon>Pseudomonadati</taxon>
        <taxon>Pseudomonadota</taxon>
        <taxon>Alphaproteobacteria</taxon>
        <taxon>Sphingomonadales</taxon>
        <taxon>Sphingomonadaceae</taxon>
        <taxon>Rhizorhabdus</taxon>
    </lineage>
</organism>
<keyword evidence="2" id="KW-1185">Reference proteome</keyword>
<sequence>MKKQIVAAILLLVLLLPMFAGISRIKRLPRAPKKEDEGPKDDGA</sequence>
<name>A0A9J9LBR0_RHIWR</name>
<proteinExistence type="predicted"/>
<dbReference type="KEGG" id="swi:Swit_1257"/>
<gene>
    <name evidence="1" type="ordered locus">Swit_1257</name>
</gene>
<dbReference type="AlphaFoldDB" id="A0A9J9LBR0"/>
<evidence type="ECO:0000313" key="2">
    <source>
        <dbReference type="Proteomes" id="UP000001989"/>
    </source>
</evidence>
<dbReference type="Proteomes" id="UP000001989">
    <property type="component" value="Chromosome"/>
</dbReference>